<proteinExistence type="predicted"/>
<feature type="non-terminal residue" evidence="3">
    <location>
        <position position="82"/>
    </location>
</feature>
<keyword evidence="1" id="KW-0472">Membrane</keyword>
<organism evidence="3 4">
    <name type="scientific">Rickenella mellea</name>
    <dbReference type="NCBI Taxonomy" id="50990"/>
    <lineage>
        <taxon>Eukaryota</taxon>
        <taxon>Fungi</taxon>
        <taxon>Dikarya</taxon>
        <taxon>Basidiomycota</taxon>
        <taxon>Agaricomycotina</taxon>
        <taxon>Agaricomycetes</taxon>
        <taxon>Hymenochaetales</taxon>
        <taxon>Rickenellaceae</taxon>
        <taxon>Rickenella</taxon>
    </lineage>
</organism>
<reference evidence="3 4" key="1">
    <citation type="submission" date="2018-06" db="EMBL/GenBank/DDBJ databases">
        <title>A transcriptomic atlas of mushroom development highlights an independent origin of complex multicellularity.</title>
        <authorList>
            <consortium name="DOE Joint Genome Institute"/>
            <person name="Krizsan K."/>
            <person name="Almasi E."/>
            <person name="Merenyi Z."/>
            <person name="Sahu N."/>
            <person name="Viragh M."/>
            <person name="Koszo T."/>
            <person name="Mondo S."/>
            <person name="Kiss B."/>
            <person name="Balint B."/>
            <person name="Kues U."/>
            <person name="Barry K."/>
            <person name="Hegedus J.C."/>
            <person name="Henrissat B."/>
            <person name="Johnson J."/>
            <person name="Lipzen A."/>
            <person name="Ohm R."/>
            <person name="Nagy I."/>
            <person name="Pangilinan J."/>
            <person name="Yan J."/>
            <person name="Xiong Y."/>
            <person name="Grigoriev I.V."/>
            <person name="Hibbett D.S."/>
            <person name="Nagy L.G."/>
        </authorList>
    </citation>
    <scope>NUCLEOTIDE SEQUENCE [LARGE SCALE GENOMIC DNA]</scope>
    <source>
        <strain evidence="3 4">SZMC22713</strain>
    </source>
</reference>
<gene>
    <name evidence="3" type="ORF">BD410DRAFT_877720</name>
</gene>
<evidence type="ECO:0000313" key="4">
    <source>
        <dbReference type="Proteomes" id="UP000294933"/>
    </source>
</evidence>
<name>A0A4Y7PU06_9AGAM</name>
<sequence length="82" mass="9225">MRRWRLDAIVEAIPLLLHVSLMLFFVGLLLYLQLANSRVANHILCFCLVSGGTYAVMSLTPLMSPWCPYWTPFTALLLASSP</sequence>
<dbReference type="InterPro" id="IPR045338">
    <property type="entry name" value="DUF6535"/>
</dbReference>
<dbReference type="Proteomes" id="UP000294933">
    <property type="component" value="Unassembled WGS sequence"/>
</dbReference>
<dbReference type="Pfam" id="PF20153">
    <property type="entry name" value="DUF6535"/>
    <property type="match status" value="1"/>
</dbReference>
<keyword evidence="1" id="KW-1133">Transmembrane helix</keyword>
<protein>
    <recommendedName>
        <fullName evidence="2">DUF6535 domain-containing protein</fullName>
    </recommendedName>
</protein>
<feature type="transmembrane region" description="Helical" evidence="1">
    <location>
        <begin position="12"/>
        <end position="31"/>
    </location>
</feature>
<evidence type="ECO:0000256" key="1">
    <source>
        <dbReference type="SAM" id="Phobius"/>
    </source>
</evidence>
<dbReference type="EMBL" id="ML170202">
    <property type="protein sequence ID" value="TDL18897.1"/>
    <property type="molecule type" value="Genomic_DNA"/>
</dbReference>
<feature type="domain" description="DUF6535" evidence="2">
    <location>
        <begin position="1"/>
        <end position="32"/>
    </location>
</feature>
<feature type="transmembrane region" description="Helical" evidence="1">
    <location>
        <begin position="43"/>
        <end position="63"/>
    </location>
</feature>
<dbReference type="OrthoDB" id="3219854at2759"/>
<accession>A0A4Y7PU06</accession>
<evidence type="ECO:0000313" key="3">
    <source>
        <dbReference type="EMBL" id="TDL18897.1"/>
    </source>
</evidence>
<keyword evidence="4" id="KW-1185">Reference proteome</keyword>
<keyword evidence="1" id="KW-0812">Transmembrane</keyword>
<evidence type="ECO:0000259" key="2">
    <source>
        <dbReference type="Pfam" id="PF20153"/>
    </source>
</evidence>
<dbReference type="VEuPathDB" id="FungiDB:BD410DRAFT_877720"/>
<dbReference type="AlphaFoldDB" id="A0A4Y7PU06"/>